<dbReference type="Gene3D" id="2.170.16.10">
    <property type="entry name" value="Hedgehog/Intein (Hint) domain"/>
    <property type="match status" value="1"/>
</dbReference>
<protein>
    <recommendedName>
        <fullName evidence="4">Hint domain-containing protein</fullName>
    </recommendedName>
</protein>
<evidence type="ECO:0000313" key="2">
    <source>
        <dbReference type="EMBL" id="KAK7414414.1"/>
    </source>
</evidence>
<evidence type="ECO:0000256" key="1">
    <source>
        <dbReference type="SAM" id="Phobius"/>
    </source>
</evidence>
<proteinExistence type="predicted"/>
<keyword evidence="1" id="KW-0472">Membrane</keyword>
<dbReference type="EMBL" id="JAZAVJ010000103">
    <property type="protein sequence ID" value="KAK7414414.1"/>
    <property type="molecule type" value="Genomic_DNA"/>
</dbReference>
<keyword evidence="3" id="KW-1185">Reference proteome</keyword>
<gene>
    <name evidence="2" type="ORF">QQX98_006692</name>
</gene>
<dbReference type="Proteomes" id="UP001498476">
    <property type="component" value="Unassembled WGS sequence"/>
</dbReference>
<reference evidence="2 3" key="1">
    <citation type="journal article" date="2025" name="Microbiol. Resour. Announc.">
        <title>Draft genome sequences for Neonectria magnoliae and Neonectria punicea, canker pathogens of Liriodendron tulipifera and Acer saccharum in West Virginia.</title>
        <authorList>
            <person name="Petronek H.M."/>
            <person name="Kasson M.T."/>
            <person name="Metheny A.M."/>
            <person name="Stauder C.M."/>
            <person name="Lovett B."/>
            <person name="Lynch S.C."/>
            <person name="Garnas J.R."/>
            <person name="Kasson L.R."/>
            <person name="Stajich J.E."/>
        </authorList>
    </citation>
    <scope>NUCLEOTIDE SEQUENCE [LARGE SCALE GENOMIC DNA]</scope>
    <source>
        <strain evidence="2 3">NRRL 64653</strain>
    </source>
</reference>
<sequence>MTSGEDKVNAVLAALTTLPTFDYNAYEDGIQDLLGVDSNSWSNVCPGELYGDTPTFGSVTNVVQRFKVQTIALGVSRNSQYGFADTVVMNGFQDRLKDTSSAIVVPVYRRHLEQHMSANGADFSITDLAQDIDFCSAFLSRVLAPEFINDALIARFFDHPQYTEAIAYLYERLRPSLSRQPTTATFWHSLSGSEVPVATVSVNSLPNIPVYSQTVMASQTLSEAGRTQEFMSTSLPLVWSDNNLLQGPQFPTIGEAWANLWMANPYSQGIVADLINSDKKTDIYGSGAEGPPSVYVTYGDKLWQWINSQEANGYADIFHVTASENSSYVSPFGCFAPGTLIATTNGDVVVEDLKPSTMVMTKAPGQYGHSSSECVEHPTVIARSGSPHLVVPLYGFNGDRPFVTQGHIFFTTSGPRAINPAVAKAENSSVKVGHLREGDVLLRLNSDRSGYEKVEIKTITHEGARCSTVHGVHLSKGSNGGHKYHANGYWVGENYPQITIKGLLDKYQKMTLADQRAFVKHVSNLPTSFRQVLGPGVYDTVQRFFSTMGMPAQVSSASIQRRRKGPSGLLDAIEEAGHDHISIASVVAHYRLVHHENLRKTRTKLDTTDPRHARTVADLNGDDVLPEISMCHGAVVVNEKGSSSLASHVSMSHLSAQWSKPLQGQPGMFQHGVLRSIYHGKAAVGYVATGPAKVNSLAELESITPVMAVSDANTYLVNFGTKISASPAEAIAAKSTDADGWTPFWKICIGLAHDPSSGGFKVALTMPDLDEQWVKTWGQEAADTPLYQVLPPTLNQATFVLTIPVQVRPGLEAGPPGLLDTLQNWNLKDGEGKAVTAGPAFNQFCLYLNLETNEVHGYSCELQSAGTGNFKDGPIHALTTPGSNIVSGIRKTVNNLVQDVPSMPGSFEAADVNDPSANHHAPAQQAAQMLATNLFTTGDLSIGDLQTTPAPSDTDLNKFSQQYMQNAANYWRLNEEVNLFGNDKDAMRTALPASGSLTDQLDSDGQAWLGTYDRGLMLQALQRDSKYSANFTGSEASKMNYYWQGGQKGCLSSGTQFNRVSEICAREAFLALTPGLEPYIEDSQDWANLFFGFVSTDDQLNLQTFAMSLDPGASNLTNRYCMILNALDMQNRQYDVKLWNLVRDKLLCSVSNGSIKGDQEEMPEFLQAFIVQLILQIQTGSSNDLLTELKVDLAALEEHFATQDANEIAEKLFSDSFELGQCFLETMKDLADIIAQKGKASFPDLMKKWEDKIKLKFPNNGEMLIKGLRLGTAIIGLAIDGFGIYQSVKYLQDWKNLDGPQKAEAVISMVQFVVQTGSDLVGLIRLMRGKDPNSFDFRITCVKWNQATGEVGGHTVSNNGEDPGTGEKTVVPAMDEEKISSISAANTGSPEGAIEKSLAKVATGEEAAENMSKTFSLTEAVTAVIAIAANIAAAVCMGYQIKDDFKNGESPGIEAMDILSEITTCLQVISGIVELGAMVLGVECIAIPVVGFIIAIIGIILMFLEMFIPHKAPPDPVQTYISTNKPSFLAPLPSQPSVTLTYKLTDASGATTVSKGQQGTIILSVTNPSNSTIKFRSLALRFAAGNDGDELFVAPSGKDQTTGVAPINNVVKYELVDSPDGWSVQGSPVANNTDGGMMAKIISTNNTDGSSIPSGGLQLRITGTVNATAGTVTFRMLEGAVSRPGVDGIPAGDYYTSLDLTKA</sequence>
<accession>A0ABR1H017</accession>
<comment type="caution">
    <text evidence="2">The sequence shown here is derived from an EMBL/GenBank/DDBJ whole genome shotgun (WGS) entry which is preliminary data.</text>
</comment>
<keyword evidence="1" id="KW-1133">Transmembrane helix</keyword>
<dbReference type="SUPFAM" id="SSF51294">
    <property type="entry name" value="Hedgehog/intein (Hint) domain"/>
    <property type="match status" value="1"/>
</dbReference>
<evidence type="ECO:0000313" key="3">
    <source>
        <dbReference type="Proteomes" id="UP001498476"/>
    </source>
</evidence>
<evidence type="ECO:0008006" key="4">
    <source>
        <dbReference type="Google" id="ProtNLM"/>
    </source>
</evidence>
<name>A0ABR1H017_9HYPO</name>
<feature type="transmembrane region" description="Helical" evidence="1">
    <location>
        <begin position="1485"/>
        <end position="1504"/>
    </location>
</feature>
<organism evidence="2 3">
    <name type="scientific">Neonectria punicea</name>
    <dbReference type="NCBI Taxonomy" id="979145"/>
    <lineage>
        <taxon>Eukaryota</taxon>
        <taxon>Fungi</taxon>
        <taxon>Dikarya</taxon>
        <taxon>Ascomycota</taxon>
        <taxon>Pezizomycotina</taxon>
        <taxon>Sordariomycetes</taxon>
        <taxon>Hypocreomycetidae</taxon>
        <taxon>Hypocreales</taxon>
        <taxon>Nectriaceae</taxon>
        <taxon>Neonectria</taxon>
    </lineage>
</organism>
<feature type="transmembrane region" description="Helical" evidence="1">
    <location>
        <begin position="1420"/>
        <end position="1439"/>
    </location>
</feature>
<dbReference type="InterPro" id="IPR036844">
    <property type="entry name" value="Hint_dom_sf"/>
</dbReference>
<keyword evidence="1" id="KW-0812">Transmembrane</keyword>